<evidence type="ECO:0000256" key="3">
    <source>
        <dbReference type="ARBA" id="ARBA00022840"/>
    </source>
</evidence>
<keyword evidence="1" id="KW-0677">Repeat</keyword>
<organism evidence="6 7">
    <name type="scientific">Mesobaculum littorinae</name>
    <dbReference type="NCBI Taxonomy" id="2486419"/>
    <lineage>
        <taxon>Bacteria</taxon>
        <taxon>Pseudomonadati</taxon>
        <taxon>Pseudomonadota</taxon>
        <taxon>Alphaproteobacteria</taxon>
        <taxon>Rhodobacterales</taxon>
        <taxon>Roseobacteraceae</taxon>
        <taxon>Mesobaculum</taxon>
    </lineage>
</organism>
<dbReference type="RefSeq" id="WP_127907309.1">
    <property type="nucleotide sequence ID" value="NZ_RQXX01000005.1"/>
</dbReference>
<feature type="domain" description="ABC transporter" evidence="5">
    <location>
        <begin position="5"/>
        <end position="235"/>
    </location>
</feature>
<proteinExistence type="predicted"/>
<dbReference type="EMBL" id="RQXX01000005">
    <property type="protein sequence ID" value="RVV97183.1"/>
    <property type="molecule type" value="Genomic_DNA"/>
</dbReference>
<dbReference type="PROSITE" id="PS50893">
    <property type="entry name" value="ABC_TRANSPORTER_2"/>
    <property type="match status" value="2"/>
</dbReference>
<dbReference type="SMART" id="SM00382">
    <property type="entry name" value="AAA"/>
    <property type="match status" value="2"/>
</dbReference>
<evidence type="ECO:0000313" key="6">
    <source>
        <dbReference type="EMBL" id="RVV97183.1"/>
    </source>
</evidence>
<dbReference type="Gene3D" id="3.40.50.300">
    <property type="entry name" value="P-loop containing nucleotide triphosphate hydrolases"/>
    <property type="match status" value="2"/>
</dbReference>
<dbReference type="InterPro" id="IPR027417">
    <property type="entry name" value="P-loop_NTPase"/>
</dbReference>
<dbReference type="OrthoDB" id="9808609at2"/>
<evidence type="ECO:0000256" key="4">
    <source>
        <dbReference type="SAM" id="MobiDB-lite"/>
    </source>
</evidence>
<dbReference type="PROSITE" id="PS00211">
    <property type="entry name" value="ABC_TRANSPORTER_1"/>
    <property type="match status" value="2"/>
</dbReference>
<evidence type="ECO:0000259" key="5">
    <source>
        <dbReference type="PROSITE" id="PS50893"/>
    </source>
</evidence>
<feature type="compositionally biased region" description="Basic and acidic residues" evidence="4">
    <location>
        <begin position="236"/>
        <end position="274"/>
    </location>
</feature>
<dbReference type="InterPro" id="IPR017871">
    <property type="entry name" value="ABC_transporter-like_CS"/>
</dbReference>
<keyword evidence="3 6" id="KW-0067">ATP-binding</keyword>
<dbReference type="FunFam" id="3.40.50.300:FF:001320">
    <property type="entry name" value="Heme ABC transporter ATP-binding protein"/>
    <property type="match status" value="1"/>
</dbReference>
<dbReference type="GO" id="GO:0005524">
    <property type="term" value="F:ATP binding"/>
    <property type="evidence" value="ECO:0007669"/>
    <property type="project" value="UniProtKB-KW"/>
</dbReference>
<keyword evidence="7" id="KW-1185">Reference proteome</keyword>
<keyword evidence="2" id="KW-0547">Nucleotide-binding</keyword>
<dbReference type="SUPFAM" id="SSF52540">
    <property type="entry name" value="P-loop containing nucleoside triphosphate hydrolases"/>
    <property type="match status" value="2"/>
</dbReference>
<dbReference type="GO" id="GO:0016887">
    <property type="term" value="F:ATP hydrolysis activity"/>
    <property type="evidence" value="ECO:0007669"/>
    <property type="project" value="InterPro"/>
</dbReference>
<dbReference type="InterPro" id="IPR003593">
    <property type="entry name" value="AAA+_ATPase"/>
</dbReference>
<evidence type="ECO:0000313" key="7">
    <source>
        <dbReference type="Proteomes" id="UP000285908"/>
    </source>
</evidence>
<dbReference type="Pfam" id="PF00005">
    <property type="entry name" value="ABC_tran"/>
    <property type="match status" value="2"/>
</dbReference>
<dbReference type="CDD" id="cd03221">
    <property type="entry name" value="ABCF_EF-3"/>
    <property type="match status" value="2"/>
</dbReference>
<gene>
    <name evidence="6" type="ORF">EKE94_14240</name>
</gene>
<evidence type="ECO:0000256" key="1">
    <source>
        <dbReference type="ARBA" id="ARBA00022737"/>
    </source>
</evidence>
<dbReference type="AlphaFoldDB" id="A0A438AEP4"/>
<name>A0A438AEP4_9RHOB</name>
<feature type="domain" description="ABC transporter" evidence="5">
    <location>
        <begin position="337"/>
        <end position="526"/>
    </location>
</feature>
<dbReference type="Proteomes" id="UP000285908">
    <property type="component" value="Unassembled WGS sequence"/>
</dbReference>
<evidence type="ECO:0000256" key="2">
    <source>
        <dbReference type="ARBA" id="ARBA00022741"/>
    </source>
</evidence>
<comment type="caution">
    <text evidence="6">The sequence shown here is derived from an EMBL/GenBank/DDBJ whole genome shotgun (WGS) entry which is preliminary data.</text>
</comment>
<protein>
    <submittedName>
        <fullName evidence="6">ABC-F family ATP-binding cassette domain-containing protein</fullName>
    </submittedName>
</protein>
<sequence length="527" mass="55665">MPASVSLSGLSWSTPDNAPLHTDLNLTFGPERTGIVGRNGIGKSTLLRLISGELSPASGQVRVTGSVAMVRQEAMKQPDDRIADLFGMRSALELLDRAEAGLADADELADADWTLPARIEGALLRCGLSVGPQTLLATLSGGQRSRAALAALIFAEPDFLLLDEPTNNLDRDGRKAVIDLIRGWAGGAIIASHDREILEEMDSIVELTSLGAARYGGNYSDFRERKATEMDAAAHDLAHAQKTRADAARRAQQASERKARKDGAGHRARERGDQPKILMDAAKGRAEASGGAGVRLHDARLAAADKAVSSACEKIESLQPLRMDIPPTGLATGKTVLRLEKVTGGYDPDHPLIRDLSLTVTGPERIVISGPNGSGKTTILKIITGQIVPQSGRVALAVPFSVLDQHGHLIDPALSLRDNFRRLNPLADPHTAHAALARFGFRAADALRYAGEFSGGERVRAGLACALGGTPPPPLLILDEPTNHLDLDGIAALEAALAAYDGAILAISHDTAFLESLAPDRTIDLGA</sequence>
<dbReference type="PANTHER" id="PTHR19211:SF6">
    <property type="entry name" value="BLL7188 PROTEIN"/>
    <property type="match status" value="1"/>
</dbReference>
<dbReference type="InterPro" id="IPR050611">
    <property type="entry name" value="ABCF"/>
</dbReference>
<accession>A0A438AEP4</accession>
<feature type="region of interest" description="Disordered" evidence="4">
    <location>
        <begin position="236"/>
        <end position="276"/>
    </location>
</feature>
<reference evidence="6 7" key="1">
    <citation type="submission" date="2018-11" db="EMBL/GenBank/DDBJ databases">
        <title>Mesobaculum littorinae gen. nov., sp. nov., isolated from Littorina scabra that represents a novel genus of the order Rhodobacteraceae.</title>
        <authorList>
            <person name="Li F."/>
        </authorList>
    </citation>
    <scope>NUCLEOTIDE SEQUENCE [LARGE SCALE GENOMIC DNA]</scope>
    <source>
        <strain evidence="6 7">M0103</strain>
    </source>
</reference>
<dbReference type="InterPro" id="IPR003439">
    <property type="entry name" value="ABC_transporter-like_ATP-bd"/>
</dbReference>
<dbReference type="PANTHER" id="PTHR19211">
    <property type="entry name" value="ATP-BINDING TRANSPORT PROTEIN-RELATED"/>
    <property type="match status" value="1"/>
</dbReference>